<evidence type="ECO:0008006" key="4">
    <source>
        <dbReference type="Google" id="ProtNLM"/>
    </source>
</evidence>
<feature type="domain" description="Glycosyltransferase subfamily 4-like N-terminal" evidence="2">
    <location>
        <begin position="13"/>
        <end position="165"/>
    </location>
</feature>
<dbReference type="PANTHER" id="PTHR45947:SF14">
    <property type="entry name" value="SLL1723 PROTEIN"/>
    <property type="match status" value="1"/>
</dbReference>
<name>A0A3B1BE16_9ZZZZ</name>
<gene>
    <name evidence="3" type="ORF">MNBD_GAMMA25-39</name>
</gene>
<accession>A0A3B1BE16</accession>
<dbReference type="EMBL" id="UOFY01000047">
    <property type="protein sequence ID" value="VAX10263.1"/>
    <property type="molecule type" value="Genomic_DNA"/>
</dbReference>
<dbReference type="Pfam" id="PF13439">
    <property type="entry name" value="Glyco_transf_4"/>
    <property type="match status" value="1"/>
</dbReference>
<evidence type="ECO:0000313" key="3">
    <source>
        <dbReference type="EMBL" id="VAX10263.1"/>
    </source>
</evidence>
<dbReference type="CDD" id="cd03801">
    <property type="entry name" value="GT4_PimA-like"/>
    <property type="match status" value="1"/>
</dbReference>
<dbReference type="InterPro" id="IPR001296">
    <property type="entry name" value="Glyco_trans_1"/>
</dbReference>
<dbReference type="SUPFAM" id="SSF53756">
    <property type="entry name" value="UDP-Glycosyltransferase/glycogen phosphorylase"/>
    <property type="match status" value="1"/>
</dbReference>
<protein>
    <recommendedName>
        <fullName evidence="4">Glycosyltransferase</fullName>
    </recommendedName>
</protein>
<dbReference type="PANTHER" id="PTHR45947">
    <property type="entry name" value="SULFOQUINOVOSYL TRANSFERASE SQD2"/>
    <property type="match status" value="1"/>
</dbReference>
<reference evidence="3" key="1">
    <citation type="submission" date="2018-06" db="EMBL/GenBank/DDBJ databases">
        <authorList>
            <person name="Zhirakovskaya E."/>
        </authorList>
    </citation>
    <scope>NUCLEOTIDE SEQUENCE</scope>
</reference>
<dbReference type="InterPro" id="IPR028098">
    <property type="entry name" value="Glyco_trans_4-like_N"/>
</dbReference>
<proteinExistence type="predicted"/>
<feature type="domain" description="Glycosyl transferase family 1" evidence="1">
    <location>
        <begin position="180"/>
        <end position="341"/>
    </location>
</feature>
<dbReference type="AlphaFoldDB" id="A0A3B1BE16"/>
<sequence length="365" mass="41671">MKILVLCTSPGLGGLELYAEREWKYFQQQGYECHFSIAEEGRLAQRNGQSSPHLVCFSRQGKLFPFMTALKLARYIDRNKIDVIHMHWGKELNLAGLAKWFSRRKPKLFYTRHMGITRPKKDFVHRFFYAQIDRVLTISKQVEKEAQDFLPLSREQITLLYLGVEDKTVDRPDCNGLSEDIKKSQFKVALFGRIEHGKGQHILVEAMMLPRIRNLDISATFIGQVMDGNYFDKLKKSVKQNGLEDRVAYMDFVDNTMAVMPCFDVVVLLTYCETFGLVLVEAMRSGVAVIGTDAGGVPEIIEHRKTGMLVSPGDAAGLAEVLEELYHNDKLKFGLAQAGKNRADKEFNNERHFSKLEQLLTVKEI</sequence>
<dbReference type="InterPro" id="IPR050194">
    <property type="entry name" value="Glycosyltransferase_grp1"/>
</dbReference>
<evidence type="ECO:0000259" key="1">
    <source>
        <dbReference type="Pfam" id="PF00534"/>
    </source>
</evidence>
<dbReference type="Pfam" id="PF00534">
    <property type="entry name" value="Glycos_transf_1"/>
    <property type="match status" value="1"/>
</dbReference>
<organism evidence="3">
    <name type="scientific">hydrothermal vent metagenome</name>
    <dbReference type="NCBI Taxonomy" id="652676"/>
    <lineage>
        <taxon>unclassified sequences</taxon>
        <taxon>metagenomes</taxon>
        <taxon>ecological metagenomes</taxon>
    </lineage>
</organism>
<evidence type="ECO:0000259" key="2">
    <source>
        <dbReference type="Pfam" id="PF13439"/>
    </source>
</evidence>
<dbReference type="GO" id="GO:0016757">
    <property type="term" value="F:glycosyltransferase activity"/>
    <property type="evidence" value="ECO:0007669"/>
    <property type="project" value="InterPro"/>
</dbReference>
<dbReference type="Gene3D" id="3.40.50.2000">
    <property type="entry name" value="Glycogen Phosphorylase B"/>
    <property type="match status" value="2"/>
</dbReference>